<evidence type="ECO:0000256" key="1">
    <source>
        <dbReference type="SAM" id="MobiDB-lite"/>
    </source>
</evidence>
<feature type="compositionally biased region" description="Basic residues" evidence="1">
    <location>
        <begin position="252"/>
        <end position="264"/>
    </location>
</feature>
<keyword evidence="3" id="KW-1185">Reference proteome</keyword>
<feature type="region of interest" description="Disordered" evidence="1">
    <location>
        <begin position="242"/>
        <end position="267"/>
    </location>
</feature>
<accession>A0A0U9HM92</accession>
<protein>
    <submittedName>
        <fullName evidence="2">Uncharacterized protein</fullName>
    </submittedName>
</protein>
<proteinExistence type="predicted"/>
<name>A0A0U9HM92_KLENI</name>
<dbReference type="AlphaFoldDB" id="A0A0U9HM92"/>
<gene>
    <name evidence="2" type="ORF">KFL_003930020</name>
</gene>
<evidence type="ECO:0000313" key="3">
    <source>
        <dbReference type="Proteomes" id="UP000054558"/>
    </source>
</evidence>
<dbReference type="EMBL" id="DF237342">
    <property type="protein sequence ID" value="GAQ87999.1"/>
    <property type="molecule type" value="Genomic_DNA"/>
</dbReference>
<evidence type="ECO:0000313" key="2">
    <source>
        <dbReference type="EMBL" id="GAQ87999.1"/>
    </source>
</evidence>
<organism evidence="2 3">
    <name type="scientific">Klebsormidium nitens</name>
    <name type="common">Green alga</name>
    <name type="synonym">Ulothrix nitens</name>
    <dbReference type="NCBI Taxonomy" id="105231"/>
    <lineage>
        <taxon>Eukaryota</taxon>
        <taxon>Viridiplantae</taxon>
        <taxon>Streptophyta</taxon>
        <taxon>Klebsormidiophyceae</taxon>
        <taxon>Klebsormidiales</taxon>
        <taxon>Klebsormidiaceae</taxon>
        <taxon>Klebsormidium</taxon>
    </lineage>
</organism>
<sequence>MDPDQPRTTRSSQNGALSLVSNIEQQMDYRELATRLTVSERRRVLEAAVKQLFHPKIEEDCGVCCMVFCVQFEDGTQLAGCSSNYQEELQKTRDDVSRVAQKEGQMSIEITDRKGNPKPCAELFGRSDATGKSKSKFRELHPLVARLIAKVTDGNVPRSKSKEPAWWPKELSGMYACRTKELGIDGCVAVLDNLFAKVRHSLPEIRDLRSSLDCDFLATLTPCTRATLEAYFDWLEADAEEPAVVNPPPGNKARRSGPGGKRKRELQPPAPLELPAVHRAFQPGGVEVCSPAGGGLHARKFSEGLPTEDDMQAVLEELTKLEGGCVQQENLPPVPGAFGSTGSLAAALARTNSFQRAAMLSSFGRSNSFTAAAAAAALARIDASMPLSPLGQNKSNVMPFEGDGLSPSSSDVTAALSGDTAPVQQWGVKEEPIDFAGGCFWAGDNLIASGGFDGQDMNQVEAAKYMEDGWMQSAME</sequence>
<reference evidence="2 3" key="1">
    <citation type="journal article" date="2014" name="Nat. Commun.">
        <title>Klebsormidium flaccidum genome reveals primary factors for plant terrestrial adaptation.</title>
        <authorList>
            <person name="Hori K."/>
            <person name="Maruyama F."/>
            <person name="Fujisawa T."/>
            <person name="Togashi T."/>
            <person name="Yamamoto N."/>
            <person name="Seo M."/>
            <person name="Sato S."/>
            <person name="Yamada T."/>
            <person name="Mori H."/>
            <person name="Tajima N."/>
            <person name="Moriyama T."/>
            <person name="Ikeuchi M."/>
            <person name="Watanabe M."/>
            <person name="Wada H."/>
            <person name="Kobayashi K."/>
            <person name="Saito M."/>
            <person name="Masuda T."/>
            <person name="Sasaki-Sekimoto Y."/>
            <person name="Mashiguchi K."/>
            <person name="Awai K."/>
            <person name="Shimojima M."/>
            <person name="Masuda S."/>
            <person name="Iwai M."/>
            <person name="Nobusawa T."/>
            <person name="Narise T."/>
            <person name="Kondo S."/>
            <person name="Saito H."/>
            <person name="Sato R."/>
            <person name="Murakawa M."/>
            <person name="Ihara Y."/>
            <person name="Oshima-Yamada Y."/>
            <person name="Ohtaka K."/>
            <person name="Satoh M."/>
            <person name="Sonobe K."/>
            <person name="Ishii M."/>
            <person name="Ohtani R."/>
            <person name="Kanamori-Sato M."/>
            <person name="Honoki R."/>
            <person name="Miyazaki D."/>
            <person name="Mochizuki H."/>
            <person name="Umetsu J."/>
            <person name="Higashi K."/>
            <person name="Shibata D."/>
            <person name="Kamiya Y."/>
            <person name="Sato N."/>
            <person name="Nakamura Y."/>
            <person name="Tabata S."/>
            <person name="Ida S."/>
            <person name="Kurokawa K."/>
            <person name="Ohta H."/>
        </authorList>
    </citation>
    <scope>NUCLEOTIDE SEQUENCE [LARGE SCALE GENOMIC DNA]</scope>
    <source>
        <strain evidence="2 3">NIES-2285</strain>
    </source>
</reference>
<dbReference type="Proteomes" id="UP000054558">
    <property type="component" value="Unassembled WGS sequence"/>
</dbReference>